<organism evidence="3 4">
    <name type="scientific">Geochorda subterranea</name>
    <dbReference type="NCBI Taxonomy" id="3109564"/>
    <lineage>
        <taxon>Bacteria</taxon>
        <taxon>Bacillati</taxon>
        <taxon>Bacillota</taxon>
        <taxon>Limnochordia</taxon>
        <taxon>Limnochordales</taxon>
        <taxon>Geochordaceae</taxon>
        <taxon>Geochorda</taxon>
    </lineage>
</organism>
<dbReference type="InterPro" id="IPR037171">
    <property type="entry name" value="NagB/RpiA_transferase-like"/>
</dbReference>
<dbReference type="NCBIfam" id="NF004326">
    <property type="entry name" value="PRK05720.1"/>
    <property type="match status" value="1"/>
</dbReference>
<dbReference type="InterPro" id="IPR000649">
    <property type="entry name" value="IF-2B-related"/>
</dbReference>
<dbReference type="Pfam" id="PF01008">
    <property type="entry name" value="IF-2B"/>
    <property type="match status" value="1"/>
</dbReference>
<protein>
    <recommendedName>
        <fullName evidence="2">Methylthioribose-1-phosphate isomerase</fullName>
        <shortName evidence="2">M1Pi</shortName>
        <shortName evidence="2">MTR-1-P isomerase</shortName>
        <ecNumber evidence="2">5.3.1.23</ecNumber>
    </recommendedName>
    <alternativeName>
        <fullName evidence="2">S-methyl-5-thioribose-1-phosphate isomerase</fullName>
    </alternativeName>
</protein>
<dbReference type="PANTHER" id="PTHR43475">
    <property type="entry name" value="METHYLTHIORIBOSE-1-PHOSPHATE ISOMERASE"/>
    <property type="match status" value="1"/>
</dbReference>
<feature type="binding site" evidence="2">
    <location>
        <begin position="51"/>
        <end position="53"/>
    </location>
    <ligand>
        <name>substrate</name>
    </ligand>
</feature>
<dbReference type="EC" id="5.3.1.23" evidence="2"/>
<dbReference type="NCBIfam" id="TIGR00524">
    <property type="entry name" value="eIF-2B_rel"/>
    <property type="match status" value="1"/>
</dbReference>
<dbReference type="NCBIfam" id="TIGR00512">
    <property type="entry name" value="salvage_mtnA"/>
    <property type="match status" value="1"/>
</dbReference>
<dbReference type="Proteomes" id="UP001333102">
    <property type="component" value="Chromosome"/>
</dbReference>
<keyword evidence="2" id="KW-0028">Amino-acid biosynthesis</keyword>
<dbReference type="GO" id="GO:0046523">
    <property type="term" value="F:S-methyl-5-thioribose-1-phosphate isomerase activity"/>
    <property type="evidence" value="ECO:0007669"/>
    <property type="project" value="UniProtKB-EC"/>
</dbReference>
<dbReference type="Gene3D" id="1.20.120.420">
    <property type="entry name" value="translation initiation factor eif-2b, domain 1"/>
    <property type="match status" value="1"/>
</dbReference>
<keyword evidence="4" id="KW-1185">Reference proteome</keyword>
<dbReference type="HAMAP" id="MF_01678">
    <property type="entry name" value="Salvage_MtnA"/>
    <property type="match status" value="1"/>
</dbReference>
<keyword evidence="2" id="KW-0486">Methionine biosynthesis</keyword>
<feature type="binding site" evidence="2">
    <location>
        <begin position="242"/>
        <end position="243"/>
    </location>
    <ligand>
        <name>substrate</name>
    </ligand>
</feature>
<feature type="active site" description="Proton donor" evidence="2">
    <location>
        <position position="232"/>
    </location>
</feature>
<feature type="binding site" evidence="2">
    <location>
        <position position="191"/>
    </location>
    <ligand>
        <name>substrate</name>
    </ligand>
</feature>
<comment type="similarity">
    <text evidence="2">Belongs to the EIF-2B alpha/beta/delta subunits family. MtnA subfamily.</text>
</comment>
<sequence length="343" mass="36748">METKSSAVRAYRWEPDGLWLLDQRRLPAEERWVACRRPEDVARAIREMVVRGAPLIGVAGAYGVALACRLHAGDPDAVERAAEQLRTARPTAINLAWAVDRVMARLRREGYAAELAAEEAGRLADEDQHSCWRIGEAGATLMPVEGGVLTHCNTGALATAGIGTAAGVIRRAVARGHRLRVYATETRPYLQGARLTAWELSREGIDVTVITDGMAGYVMQKGLVQAVVVGADRVARNGDVANKIGTYGLAVLARAHGIPFYVAAPYSSVDLSLPDGDAIPIEHRDPAEVTQVAGVEVAPPGVPALHPAFDVTPAHLVTAIITDRGVRYPPYLRSLPLEEATAP</sequence>
<evidence type="ECO:0000313" key="4">
    <source>
        <dbReference type="Proteomes" id="UP001333102"/>
    </source>
</evidence>
<dbReference type="RefSeq" id="WP_324669823.1">
    <property type="nucleotide sequence ID" value="NZ_CP141614.1"/>
</dbReference>
<dbReference type="InterPro" id="IPR011559">
    <property type="entry name" value="Initiation_fac_2B_a/b/d"/>
</dbReference>
<accession>A0ABZ1BS25</accession>
<comment type="function">
    <text evidence="2">Catalyzes the interconversion of methylthioribose-1-phosphate (MTR-1-P) into methylthioribulose-1-phosphate (MTRu-1-P).</text>
</comment>
<feature type="site" description="Transition state stabilizer" evidence="2">
    <location>
        <position position="152"/>
    </location>
</feature>
<dbReference type="InterPro" id="IPR027363">
    <property type="entry name" value="M1Pi_N"/>
</dbReference>
<dbReference type="EMBL" id="CP141614">
    <property type="protein sequence ID" value="WRP15420.1"/>
    <property type="molecule type" value="Genomic_DNA"/>
</dbReference>
<dbReference type="SUPFAM" id="SSF100950">
    <property type="entry name" value="NagB/RpiA/CoA transferase-like"/>
    <property type="match status" value="1"/>
</dbReference>
<gene>
    <name evidence="2 3" type="primary">mtnA</name>
    <name evidence="3" type="ORF">VLY81_04440</name>
</gene>
<comment type="catalytic activity">
    <reaction evidence="2">
        <text>5-(methylsulfanyl)-alpha-D-ribose 1-phosphate = 5-(methylsulfanyl)-D-ribulose 1-phosphate</text>
        <dbReference type="Rhea" id="RHEA:19989"/>
        <dbReference type="ChEBI" id="CHEBI:58533"/>
        <dbReference type="ChEBI" id="CHEBI:58548"/>
        <dbReference type="EC" id="5.3.1.23"/>
    </reaction>
</comment>
<dbReference type="PANTHER" id="PTHR43475:SF1">
    <property type="entry name" value="METHYLTHIORIBOSE-1-PHOSPHATE ISOMERASE"/>
    <property type="match status" value="1"/>
</dbReference>
<name>A0ABZ1BS25_9FIRM</name>
<dbReference type="Gene3D" id="3.40.50.10470">
    <property type="entry name" value="Translation initiation factor eif-2b, domain 2"/>
    <property type="match status" value="1"/>
</dbReference>
<reference evidence="4" key="1">
    <citation type="submission" date="2023-12" db="EMBL/GenBank/DDBJ databases">
        <title>Novel isolates from deep terrestrial aquifers shed light on the physiology and ecology of the class Limnochordia.</title>
        <authorList>
            <person name="Karnachuk O.V."/>
            <person name="Lukina A.P."/>
            <person name="Avakyan M.R."/>
            <person name="Kadnikov V."/>
            <person name="Begmatov S."/>
            <person name="Beletsky A.V."/>
            <person name="Mardanov A.V."/>
            <person name="Ravin N.V."/>
        </authorList>
    </citation>
    <scope>NUCLEOTIDE SEQUENCE [LARGE SCALE GENOMIC DNA]</scope>
    <source>
        <strain evidence="4">LN</strain>
    </source>
</reference>
<proteinExistence type="inferred from homology"/>
<dbReference type="InterPro" id="IPR042529">
    <property type="entry name" value="IF_2B-like_C"/>
</dbReference>
<evidence type="ECO:0000313" key="3">
    <source>
        <dbReference type="EMBL" id="WRP15420.1"/>
    </source>
</evidence>
<dbReference type="InterPro" id="IPR005251">
    <property type="entry name" value="IF-M1Pi"/>
</dbReference>
<evidence type="ECO:0000256" key="2">
    <source>
        <dbReference type="HAMAP-Rule" id="MF_01678"/>
    </source>
</evidence>
<evidence type="ECO:0000256" key="1">
    <source>
        <dbReference type="ARBA" id="ARBA00023235"/>
    </source>
</evidence>
<comment type="pathway">
    <text evidence="2">Amino-acid biosynthesis; L-methionine biosynthesis via salvage pathway; L-methionine from S-methyl-5-thio-alpha-D-ribose 1-phosphate: step 1/6.</text>
</comment>
<keyword evidence="1 2" id="KW-0413">Isomerase</keyword>
<feature type="binding site" evidence="2">
    <location>
        <position position="89"/>
    </location>
    <ligand>
        <name>substrate</name>
    </ligand>
</feature>